<evidence type="ECO:0000313" key="2">
    <source>
        <dbReference type="RefSeq" id="XP_028143929.1"/>
    </source>
</evidence>
<dbReference type="RefSeq" id="XP_028143929.1">
    <property type="nucleotide sequence ID" value="XM_028288128.1"/>
</dbReference>
<evidence type="ECO:0000313" key="1">
    <source>
        <dbReference type="RefSeq" id="XP_028143927.1"/>
    </source>
</evidence>
<accession>A0A6P7GAX6</accession>
<organism evidence="1">
    <name type="scientific">Diabrotica virgifera virgifera</name>
    <name type="common">western corn rootworm</name>
    <dbReference type="NCBI Taxonomy" id="50390"/>
    <lineage>
        <taxon>Eukaryota</taxon>
        <taxon>Metazoa</taxon>
        <taxon>Ecdysozoa</taxon>
        <taxon>Arthropoda</taxon>
        <taxon>Hexapoda</taxon>
        <taxon>Insecta</taxon>
        <taxon>Pterygota</taxon>
        <taxon>Neoptera</taxon>
        <taxon>Endopterygota</taxon>
        <taxon>Coleoptera</taxon>
        <taxon>Polyphaga</taxon>
        <taxon>Cucujiformia</taxon>
        <taxon>Chrysomeloidea</taxon>
        <taxon>Chrysomelidae</taxon>
        <taxon>Galerucinae</taxon>
        <taxon>Diabroticina</taxon>
        <taxon>Diabroticites</taxon>
        <taxon>Diabrotica</taxon>
    </lineage>
</organism>
<dbReference type="RefSeq" id="XP_028143927.1">
    <property type="nucleotide sequence ID" value="XM_028288126.1"/>
</dbReference>
<protein>
    <submittedName>
        <fullName evidence="1 2">Uncharacterized protein LOC114337630</fullName>
    </submittedName>
</protein>
<proteinExistence type="predicted"/>
<name>A0A6P7GAX6_DIAVI</name>
<gene>
    <name evidence="1 2" type="primary">LOC114337630</name>
</gene>
<sequence length="114" mass="13629">MNIIRGNKYHLLRLIIQGKVEGKTWTGRKKLSWLRNMRQQCRTTVEELFRAAADREGFQELIIFNYVFTGIKHRLSVQRQENVIILKSNVGSDRDVYQYLCCSKYTLRRSFKKQ</sequence>
<reference evidence="1 2" key="1">
    <citation type="submission" date="2025-04" db="UniProtKB">
        <authorList>
            <consortium name="RefSeq"/>
        </authorList>
    </citation>
    <scope>IDENTIFICATION</scope>
    <source>
        <tissue evidence="1 2">Whole insect</tissue>
    </source>
</reference>
<dbReference type="AlphaFoldDB" id="A0A6P7GAX6"/>